<reference evidence="3 4" key="1">
    <citation type="submission" date="2016-05" db="EMBL/GenBank/DDBJ databases">
        <title>Genome sequencing reveals origins of a unique bacterial endosymbiosis in the earliest lineages of terrestrial Fungi.</title>
        <authorList>
            <consortium name="DOE Joint Genome Institute"/>
            <person name="Uehling J."/>
            <person name="Gryganskyi A."/>
            <person name="Hameed K."/>
            <person name="Tschaplinski T."/>
            <person name="Misztal P."/>
            <person name="Wu S."/>
            <person name="Desiro A."/>
            <person name="Vande Pol N."/>
            <person name="Du Z.-Y."/>
            <person name="Zienkiewicz A."/>
            <person name="Zienkiewicz K."/>
            <person name="Morin E."/>
            <person name="Tisserant E."/>
            <person name="Splivallo R."/>
            <person name="Hainaut M."/>
            <person name="Henrissat B."/>
            <person name="Ohm R."/>
            <person name="Kuo A."/>
            <person name="Yan J."/>
            <person name="Lipzen A."/>
            <person name="Nolan M."/>
            <person name="Labutti K."/>
            <person name="Barry K."/>
            <person name="Goldstein A."/>
            <person name="Labbe J."/>
            <person name="Schadt C."/>
            <person name="Tuskan G."/>
            <person name="Grigoriev I."/>
            <person name="Martin F."/>
            <person name="Vilgalys R."/>
            <person name="Bonito G."/>
        </authorList>
    </citation>
    <scope>NUCLEOTIDE SEQUENCE [LARGE SCALE GENOMIC DNA]</scope>
    <source>
        <strain evidence="3 4">AG-77</strain>
    </source>
</reference>
<feature type="compositionally biased region" description="Polar residues" evidence="1">
    <location>
        <begin position="123"/>
        <end position="143"/>
    </location>
</feature>
<sequence>MVMIAYFFFAVILMLNVLIALLNVAFNNVDTSWHQVWLRNRMRVVESAENMSYQIPGFRRTHNWFPQEIYYTATHEQAEAYKKRWASDGEGESKDVMRDRGAQAISLPGGKPAMDFPMPRPVTPSSKATHSPTLISSETSTVRDSAALPATRPAVAHVTVGELDTMLKKHDASVRSQFEELESQMQLQKDSPKYQTRLLIEQLARLHSATSAQS</sequence>
<evidence type="ECO:0000256" key="2">
    <source>
        <dbReference type="SAM" id="Phobius"/>
    </source>
</evidence>
<evidence type="ECO:0008006" key="5">
    <source>
        <dbReference type="Google" id="ProtNLM"/>
    </source>
</evidence>
<keyword evidence="4" id="KW-1185">Reference proteome</keyword>
<organism evidence="3 4">
    <name type="scientific">Linnemannia elongata AG-77</name>
    <dbReference type="NCBI Taxonomy" id="1314771"/>
    <lineage>
        <taxon>Eukaryota</taxon>
        <taxon>Fungi</taxon>
        <taxon>Fungi incertae sedis</taxon>
        <taxon>Mucoromycota</taxon>
        <taxon>Mortierellomycotina</taxon>
        <taxon>Mortierellomycetes</taxon>
        <taxon>Mortierellales</taxon>
        <taxon>Mortierellaceae</taxon>
        <taxon>Linnemannia</taxon>
    </lineage>
</organism>
<evidence type="ECO:0000256" key="1">
    <source>
        <dbReference type="SAM" id="MobiDB-lite"/>
    </source>
</evidence>
<keyword evidence="2" id="KW-1133">Transmembrane helix</keyword>
<name>A0A197JI32_9FUNG</name>
<feature type="region of interest" description="Disordered" evidence="1">
    <location>
        <begin position="123"/>
        <end position="148"/>
    </location>
</feature>
<accession>A0A197JI32</accession>
<evidence type="ECO:0000313" key="3">
    <source>
        <dbReference type="EMBL" id="OAQ24805.1"/>
    </source>
</evidence>
<keyword evidence="2" id="KW-0472">Membrane</keyword>
<protein>
    <recommendedName>
        <fullName evidence="5">Ion transport domain-containing protein</fullName>
    </recommendedName>
</protein>
<evidence type="ECO:0000313" key="4">
    <source>
        <dbReference type="Proteomes" id="UP000078512"/>
    </source>
</evidence>
<feature type="transmembrane region" description="Helical" evidence="2">
    <location>
        <begin position="6"/>
        <end position="26"/>
    </location>
</feature>
<dbReference type="Proteomes" id="UP000078512">
    <property type="component" value="Unassembled WGS sequence"/>
</dbReference>
<dbReference type="OrthoDB" id="310870at2759"/>
<gene>
    <name evidence="3" type="ORF">K457DRAFT_802006</name>
</gene>
<keyword evidence="2" id="KW-0812">Transmembrane</keyword>
<dbReference type="EMBL" id="KV442087">
    <property type="protein sequence ID" value="OAQ24805.1"/>
    <property type="molecule type" value="Genomic_DNA"/>
</dbReference>
<proteinExistence type="predicted"/>
<dbReference type="AlphaFoldDB" id="A0A197JI32"/>